<evidence type="ECO:0000313" key="3">
    <source>
        <dbReference type="Proteomes" id="UP000684084"/>
    </source>
</evidence>
<evidence type="ECO:0000256" key="1">
    <source>
        <dbReference type="SAM" id="Phobius"/>
    </source>
</evidence>
<evidence type="ECO:0000313" key="2">
    <source>
        <dbReference type="EMBL" id="CAB5368094.1"/>
    </source>
</evidence>
<comment type="caution">
    <text evidence="2">The sequence shown here is derived from an EMBL/GenBank/DDBJ whole genome shotgun (WGS) entry which is preliminary data.</text>
</comment>
<keyword evidence="1" id="KW-0812">Transmembrane</keyword>
<feature type="transmembrane region" description="Helical" evidence="1">
    <location>
        <begin position="15"/>
        <end position="33"/>
    </location>
</feature>
<organism evidence="2 3">
    <name type="scientific">Rhizophagus irregularis</name>
    <dbReference type="NCBI Taxonomy" id="588596"/>
    <lineage>
        <taxon>Eukaryota</taxon>
        <taxon>Fungi</taxon>
        <taxon>Fungi incertae sedis</taxon>
        <taxon>Mucoromycota</taxon>
        <taxon>Glomeromycotina</taxon>
        <taxon>Glomeromycetes</taxon>
        <taxon>Glomerales</taxon>
        <taxon>Glomeraceae</taxon>
        <taxon>Rhizophagus</taxon>
    </lineage>
</organism>
<proteinExistence type="predicted"/>
<reference evidence="2" key="1">
    <citation type="submission" date="2020-05" db="EMBL/GenBank/DDBJ databases">
        <authorList>
            <person name="Rincon C."/>
            <person name="Sanders R I."/>
            <person name="Robbins C."/>
            <person name="Chaturvedi A."/>
        </authorList>
    </citation>
    <scope>NUCLEOTIDE SEQUENCE</scope>
    <source>
        <strain evidence="2">CHB12</strain>
    </source>
</reference>
<sequence length="79" mass="8932">MDASNDIQYSIGSGLLFRSVLFLITFLLQNIYIEIDTQKIDIDLLRKLFNGKAITEINANQCSTIISKGSRTKNVCYAR</sequence>
<dbReference type="Proteomes" id="UP000684084">
    <property type="component" value="Unassembled WGS sequence"/>
</dbReference>
<dbReference type="OrthoDB" id="2444079at2759"/>
<accession>A0A916E825</accession>
<dbReference type="AlphaFoldDB" id="A0A916E825"/>
<gene>
    <name evidence="2" type="ORF">CHRIB12_LOCUS11594</name>
</gene>
<protein>
    <submittedName>
        <fullName evidence="2">Uncharacterized protein</fullName>
    </submittedName>
</protein>
<dbReference type="EMBL" id="CAGKOT010000024">
    <property type="protein sequence ID" value="CAB5368094.1"/>
    <property type="molecule type" value="Genomic_DNA"/>
</dbReference>
<keyword evidence="1" id="KW-0472">Membrane</keyword>
<name>A0A916E825_9GLOM</name>
<keyword evidence="1" id="KW-1133">Transmembrane helix</keyword>